<proteinExistence type="predicted"/>
<dbReference type="Gene3D" id="3.30.530.20">
    <property type="match status" value="1"/>
</dbReference>
<evidence type="ECO:0000313" key="2">
    <source>
        <dbReference type="EMBL" id="GER88774.1"/>
    </source>
</evidence>
<organism evidence="2 3">
    <name type="scientific">Dictyobacter vulcani</name>
    <dbReference type="NCBI Taxonomy" id="2607529"/>
    <lineage>
        <taxon>Bacteria</taxon>
        <taxon>Bacillati</taxon>
        <taxon>Chloroflexota</taxon>
        <taxon>Ktedonobacteria</taxon>
        <taxon>Ktedonobacterales</taxon>
        <taxon>Dictyobacteraceae</taxon>
        <taxon>Dictyobacter</taxon>
    </lineage>
</organism>
<gene>
    <name evidence="2" type="ORF">KDW_29360</name>
</gene>
<dbReference type="AlphaFoldDB" id="A0A5J4KH62"/>
<sequence length="193" mass="21162">MSRVQAQKERIIDARPEEIYAILTDYKVQRPKLLTPNFVDYTVEKGGKGSGTVISYLLRAANRERNYRMRVDETVRGSTITESDANSSLTTTWALAPLDGGSRTRVRVTSEWDGATGVKGFFERTFAPLGLKRIYGGMLDALSSVLGVSDEEVTAVKGTEYKPGQNASLFLVVFAAVVGVAIAISYLQKSQNE</sequence>
<reference evidence="2 3" key="1">
    <citation type="submission" date="2019-10" db="EMBL/GenBank/DDBJ databases">
        <title>Dictyobacter vulcani sp. nov., within the class Ktedonobacteria, isolated from soil of volcanic Mt. Zao.</title>
        <authorList>
            <person name="Zheng Y."/>
            <person name="Wang C.M."/>
            <person name="Sakai Y."/>
            <person name="Abe K."/>
            <person name="Yokota A."/>
            <person name="Yabe S."/>
        </authorList>
    </citation>
    <scope>NUCLEOTIDE SEQUENCE [LARGE SCALE GENOMIC DNA]</scope>
    <source>
        <strain evidence="2 3">W12</strain>
    </source>
</reference>
<dbReference type="InterPro" id="IPR019587">
    <property type="entry name" value="Polyketide_cyclase/dehydratase"/>
</dbReference>
<protein>
    <submittedName>
        <fullName evidence="2">Polyketide cyclase</fullName>
    </submittedName>
</protein>
<accession>A0A5J4KH62</accession>
<comment type="caution">
    <text evidence="2">The sequence shown here is derived from an EMBL/GenBank/DDBJ whole genome shotgun (WGS) entry which is preliminary data.</text>
</comment>
<dbReference type="Pfam" id="PF10604">
    <property type="entry name" value="Polyketide_cyc2"/>
    <property type="match status" value="1"/>
</dbReference>
<dbReference type="CDD" id="cd07812">
    <property type="entry name" value="SRPBCC"/>
    <property type="match status" value="1"/>
</dbReference>
<keyword evidence="1" id="KW-1133">Transmembrane helix</keyword>
<evidence type="ECO:0000256" key="1">
    <source>
        <dbReference type="SAM" id="Phobius"/>
    </source>
</evidence>
<dbReference type="Proteomes" id="UP000326912">
    <property type="component" value="Unassembled WGS sequence"/>
</dbReference>
<name>A0A5J4KH62_9CHLR</name>
<dbReference type="RefSeq" id="WP_151756633.1">
    <property type="nucleotide sequence ID" value="NZ_BKZW01000001.1"/>
</dbReference>
<dbReference type="EMBL" id="BKZW01000001">
    <property type="protein sequence ID" value="GER88774.1"/>
    <property type="molecule type" value="Genomic_DNA"/>
</dbReference>
<keyword evidence="1" id="KW-0812">Transmembrane</keyword>
<keyword evidence="3" id="KW-1185">Reference proteome</keyword>
<dbReference type="InterPro" id="IPR023393">
    <property type="entry name" value="START-like_dom_sf"/>
</dbReference>
<keyword evidence="1" id="KW-0472">Membrane</keyword>
<evidence type="ECO:0000313" key="3">
    <source>
        <dbReference type="Proteomes" id="UP000326912"/>
    </source>
</evidence>
<dbReference type="SUPFAM" id="SSF55961">
    <property type="entry name" value="Bet v1-like"/>
    <property type="match status" value="1"/>
</dbReference>
<feature type="transmembrane region" description="Helical" evidence="1">
    <location>
        <begin position="167"/>
        <end position="187"/>
    </location>
</feature>